<proteinExistence type="predicted"/>
<evidence type="ECO:0000313" key="2">
    <source>
        <dbReference type="Proteomes" id="UP000053820"/>
    </source>
</evidence>
<dbReference type="Gene3D" id="3.80.10.10">
    <property type="entry name" value="Ribonuclease Inhibitor"/>
    <property type="match status" value="1"/>
</dbReference>
<gene>
    <name evidence="1" type="ORF">HYDPIDRAFT_34787</name>
</gene>
<dbReference type="InterPro" id="IPR032675">
    <property type="entry name" value="LRR_dom_sf"/>
</dbReference>
<dbReference type="AlphaFoldDB" id="A0A0C9W6J5"/>
<evidence type="ECO:0000313" key="1">
    <source>
        <dbReference type="EMBL" id="KIJ57792.1"/>
    </source>
</evidence>
<evidence type="ECO:0008006" key="3">
    <source>
        <dbReference type="Google" id="ProtNLM"/>
    </source>
</evidence>
<keyword evidence="2" id="KW-1185">Reference proteome</keyword>
<dbReference type="OrthoDB" id="3255541at2759"/>
<dbReference type="Proteomes" id="UP000053820">
    <property type="component" value="Unassembled WGS sequence"/>
</dbReference>
<reference evidence="1 2" key="1">
    <citation type="submission" date="2014-04" db="EMBL/GenBank/DDBJ databases">
        <title>Evolutionary Origins and Diversification of the Mycorrhizal Mutualists.</title>
        <authorList>
            <consortium name="DOE Joint Genome Institute"/>
            <consortium name="Mycorrhizal Genomics Consortium"/>
            <person name="Kohler A."/>
            <person name="Kuo A."/>
            <person name="Nagy L.G."/>
            <person name="Floudas D."/>
            <person name="Copeland A."/>
            <person name="Barry K.W."/>
            <person name="Cichocki N."/>
            <person name="Veneault-Fourrey C."/>
            <person name="LaButti K."/>
            <person name="Lindquist E.A."/>
            <person name="Lipzen A."/>
            <person name="Lundell T."/>
            <person name="Morin E."/>
            <person name="Murat C."/>
            <person name="Riley R."/>
            <person name="Ohm R."/>
            <person name="Sun H."/>
            <person name="Tunlid A."/>
            <person name="Henrissat B."/>
            <person name="Grigoriev I.V."/>
            <person name="Hibbett D.S."/>
            <person name="Martin F."/>
        </authorList>
    </citation>
    <scope>NUCLEOTIDE SEQUENCE [LARGE SCALE GENOMIC DNA]</scope>
    <source>
        <strain evidence="1 2">MD-312</strain>
    </source>
</reference>
<organism evidence="1 2">
    <name type="scientific">Hydnomerulius pinastri MD-312</name>
    <dbReference type="NCBI Taxonomy" id="994086"/>
    <lineage>
        <taxon>Eukaryota</taxon>
        <taxon>Fungi</taxon>
        <taxon>Dikarya</taxon>
        <taxon>Basidiomycota</taxon>
        <taxon>Agaricomycotina</taxon>
        <taxon>Agaricomycetes</taxon>
        <taxon>Agaricomycetidae</taxon>
        <taxon>Boletales</taxon>
        <taxon>Boletales incertae sedis</taxon>
        <taxon>Leucogyrophana</taxon>
    </lineage>
</organism>
<dbReference type="HOGENOM" id="CLU_021164_0_2_1"/>
<accession>A0A0C9W6J5</accession>
<protein>
    <recommendedName>
        <fullName evidence="3">F-box domain-containing protein</fullName>
    </recommendedName>
</protein>
<sequence length="574" mass="63905">MNQSVPQDHPKRNVTSDINCLSSNFFQQPPTERSRCIGVYSLSKSSNLLIFRQVRGKNGKNSGTLVNLACTCRAFSTSAPDVLWEHLDSFVRLIQCLPRDLFKPQHEARWPDGVAGSKLTLERAISVKDWKIFFKYSSRLRSVASGRSYRSLNDQGCTRYTNDVIFAFCHPSTGGPLIPRLKELSWDIPGQVYASLLHHLLTPSLVSLTIHDINTLANPLRAPEVSVLSYIAIACPLLKVLKIESPLWSCNSLNSEGSRILSTAILSLNSLRKLPGVTLDEQTILHVSRLQLTELSMSLPAGLSVDNIRPHLTAPAFGSVDALTVHANTFPALTLLLEALEITPKSVTLRVETASVVEQIKPLFTALVNACSSEELLKICLDTPNLHYDQPFQWSHAFNLDMLEPLFSLPHTSSFTLDVPHKIMLDDADITTIAKHWPNLRTLSINEMNSWNGYDPSPTTHRSLLALAAHCPELAEIAMSIDFSEIDVESPELLHSRPNGGVTNRNLSAAFFMAIKIDHSGAIAGFLSDAFPRLFRVMARWRMNAFAFDDEEDESSDMYEMRWSEVEDLLSTVG</sequence>
<name>A0A0C9W6J5_9AGAM</name>
<dbReference type="EMBL" id="KN840114">
    <property type="protein sequence ID" value="KIJ57792.1"/>
    <property type="molecule type" value="Genomic_DNA"/>
</dbReference>